<dbReference type="Proteomes" id="UP000245678">
    <property type="component" value="Unassembled WGS sequence"/>
</dbReference>
<proteinExistence type="inferred from homology"/>
<evidence type="ECO:0000256" key="4">
    <source>
        <dbReference type="ARBA" id="ARBA00022692"/>
    </source>
</evidence>
<dbReference type="InterPro" id="IPR023996">
    <property type="entry name" value="TonB-dep_OMP_SusC/RagA"/>
</dbReference>
<evidence type="ECO:0000256" key="7">
    <source>
        <dbReference type="PROSITE-ProRule" id="PRU01360"/>
    </source>
</evidence>
<evidence type="ECO:0000256" key="2">
    <source>
        <dbReference type="ARBA" id="ARBA00022448"/>
    </source>
</evidence>
<dbReference type="SUPFAM" id="SSF49464">
    <property type="entry name" value="Carboxypeptidase regulatory domain-like"/>
    <property type="match status" value="1"/>
</dbReference>
<keyword evidence="10" id="KW-1185">Reference proteome</keyword>
<keyword evidence="4 7" id="KW-0812">Transmembrane</keyword>
<dbReference type="GO" id="GO:0009279">
    <property type="term" value="C:cell outer membrane"/>
    <property type="evidence" value="ECO:0007669"/>
    <property type="project" value="UniProtKB-SubCell"/>
</dbReference>
<organism evidence="9 10">
    <name type="scientific">Mucilaginibacter oryzae</name>
    <dbReference type="NCBI Taxonomy" id="468058"/>
    <lineage>
        <taxon>Bacteria</taxon>
        <taxon>Pseudomonadati</taxon>
        <taxon>Bacteroidota</taxon>
        <taxon>Sphingobacteriia</taxon>
        <taxon>Sphingobacteriales</taxon>
        <taxon>Sphingobacteriaceae</taxon>
        <taxon>Mucilaginibacter</taxon>
    </lineage>
</organism>
<keyword evidence="2 7" id="KW-0813">Transport</keyword>
<dbReference type="InterPro" id="IPR008969">
    <property type="entry name" value="CarboxyPept-like_regulatory"/>
</dbReference>
<dbReference type="Gene3D" id="2.60.40.1120">
    <property type="entry name" value="Carboxypeptidase-like, regulatory domain"/>
    <property type="match status" value="1"/>
</dbReference>
<dbReference type="InterPro" id="IPR012910">
    <property type="entry name" value="Plug_dom"/>
</dbReference>
<dbReference type="RefSeq" id="WP_109607862.1">
    <property type="nucleotide sequence ID" value="NZ_QGHA01000003.1"/>
</dbReference>
<dbReference type="InterPro" id="IPR036942">
    <property type="entry name" value="Beta-barrel_TonB_sf"/>
</dbReference>
<evidence type="ECO:0000313" key="9">
    <source>
        <dbReference type="EMBL" id="PWK78301.1"/>
    </source>
</evidence>
<keyword evidence="5 7" id="KW-0472">Membrane</keyword>
<comment type="caution">
    <text evidence="9">The sequence shown here is derived from an EMBL/GenBank/DDBJ whole genome shotgun (WGS) entry which is preliminary data.</text>
</comment>
<evidence type="ECO:0000256" key="3">
    <source>
        <dbReference type="ARBA" id="ARBA00022452"/>
    </source>
</evidence>
<evidence type="ECO:0000259" key="8">
    <source>
        <dbReference type="Pfam" id="PF07715"/>
    </source>
</evidence>
<dbReference type="Gene3D" id="2.40.170.20">
    <property type="entry name" value="TonB-dependent receptor, beta-barrel domain"/>
    <property type="match status" value="1"/>
</dbReference>
<keyword evidence="6 7" id="KW-0998">Cell outer membrane</keyword>
<evidence type="ECO:0000256" key="1">
    <source>
        <dbReference type="ARBA" id="ARBA00004571"/>
    </source>
</evidence>
<reference evidence="9 10" key="1">
    <citation type="submission" date="2018-05" db="EMBL/GenBank/DDBJ databases">
        <title>Genomic Encyclopedia of Archaeal and Bacterial Type Strains, Phase II (KMG-II): from individual species to whole genera.</title>
        <authorList>
            <person name="Goeker M."/>
        </authorList>
    </citation>
    <scope>NUCLEOTIDE SEQUENCE [LARGE SCALE GENOMIC DNA]</scope>
    <source>
        <strain evidence="9 10">DSM 19975</strain>
    </source>
</reference>
<comment type="similarity">
    <text evidence="7">Belongs to the TonB-dependent receptor family.</text>
</comment>
<dbReference type="InterPro" id="IPR039426">
    <property type="entry name" value="TonB-dep_rcpt-like"/>
</dbReference>
<dbReference type="Gene3D" id="2.170.130.10">
    <property type="entry name" value="TonB-dependent receptor, plug domain"/>
    <property type="match status" value="1"/>
</dbReference>
<gene>
    <name evidence="9" type="ORF">LX99_02141</name>
</gene>
<keyword evidence="3 7" id="KW-1134">Transmembrane beta strand</keyword>
<sequence length="1126" mass="124375">MKQNLLKISRLFMLLAIGVLAYSTSFAQSLTIRGIVLDETNHPLPGVSVQIKGTTFGTVTGTEGRFTLAVEKGKVLTFKFIGYTPQEVTIGNETNISVQLKSDSKALSEVVVTAYGVKKETRRLGYTVQEVKGPELVKARDPNPINSLAGKVAGLTVGTNAEMLGRPEIVLRGSKDLLFVVDGSPINSDTWNISPDDIDTYTVLKGPNAAALYGSRGINGAIIITTKKGTTDKKGWEVNVNSSTLFEGGLIASPEAQTEYGRGNAYHYEYQAKDNSNVYVPSADVLYDNANRLGEYGPRFEGQLLRQYDSPYDPVTGKRTPTPWTARGKNNFDNFRQTGLISTNNLAVAASGSNYNTRFSYTHMYQKGMFPNTKLNSDNFSLNASYNITPKLTIDGNINFNKQYTPNIPDVSYGPNSYIYMFKVYGSADYDVRDLEDIYKGPMGVPDLVQYAQEYGRLNNPWFMAKKWLRGHDKTDIYAYLRLNYKITNDLNVSLRSQISTWNQERTEQVPSSANLNAYTKWYYFGWYGDYRQDDRKLFENNTDLQINYNKTFGKFNVTGLLGGNSRSFTYNSFYGTTRALAGPNAYILSNSQQLALTYNWDSKMQVYSGYYSFDIGYDKYLNVNTTGRVDKLSTFAPGHDKFFYPSVSLSTAVSDYVKLPEAISFLKFRASEAVLKAGLTQSTVASAYTQVQNTPGVTTNTLLGYGTELYSSYDGPSYGNQDLASYTSLYNNTPSVVYSNTKANPNLHSLKRVSYEAGMDVKFLKNRLGLDVTYFDTQNGPQIYPFPTDPATGYNANNQNAVTTKRAGWEISLSGSPFRNKDGFSWDVNVNYSTFKETLKDIGYNNVQSIALVANHNFAIGDRVDEVFGTKFLRDPAGNIIYDAGGALLKASGSNSQVYGSLGHLNPDFTFGVNNRFSYKNFSFSFQFDGRIGGVIYDYNYYAARQGGTDLSTVQGVIGAARLAEWNSTKVGTQAPTPSLLGNEQGAGVKIVSGTPKFQNGVISNLSELTFAPNTTPITVQGYLNGNVKSIDEAFMISRSFAKLREVTIGYNVPAKYLRNSAIKAISFSLVGRNLLYFAARKDFDIDQYASGYNSADGTTGGAPSNGALQSTTARRYGFNLNVTF</sequence>
<evidence type="ECO:0000256" key="6">
    <source>
        <dbReference type="ARBA" id="ARBA00023237"/>
    </source>
</evidence>
<evidence type="ECO:0000256" key="5">
    <source>
        <dbReference type="ARBA" id="ARBA00023136"/>
    </source>
</evidence>
<protein>
    <submittedName>
        <fullName evidence="9">TonB-linked SusC/RagA family outer membrane protein</fullName>
    </submittedName>
</protein>
<dbReference type="Pfam" id="PF13715">
    <property type="entry name" value="CarbopepD_reg_2"/>
    <property type="match status" value="1"/>
</dbReference>
<dbReference type="Pfam" id="PF07715">
    <property type="entry name" value="Plug"/>
    <property type="match status" value="1"/>
</dbReference>
<dbReference type="PROSITE" id="PS52016">
    <property type="entry name" value="TONB_DEPENDENT_REC_3"/>
    <property type="match status" value="1"/>
</dbReference>
<dbReference type="EMBL" id="QGHA01000003">
    <property type="protein sequence ID" value="PWK78301.1"/>
    <property type="molecule type" value="Genomic_DNA"/>
</dbReference>
<dbReference type="SUPFAM" id="SSF56935">
    <property type="entry name" value="Porins"/>
    <property type="match status" value="1"/>
</dbReference>
<evidence type="ECO:0000313" key="10">
    <source>
        <dbReference type="Proteomes" id="UP000245678"/>
    </source>
</evidence>
<dbReference type="NCBIfam" id="TIGR04056">
    <property type="entry name" value="OMP_RagA_SusC"/>
    <property type="match status" value="1"/>
</dbReference>
<name>A0A316HE40_9SPHI</name>
<dbReference type="InterPro" id="IPR037066">
    <property type="entry name" value="Plug_dom_sf"/>
</dbReference>
<feature type="domain" description="TonB-dependent receptor plug" evidence="8">
    <location>
        <begin position="123"/>
        <end position="221"/>
    </location>
</feature>
<comment type="subcellular location">
    <subcellularLocation>
        <location evidence="1 7">Cell outer membrane</location>
        <topology evidence="1 7">Multi-pass membrane protein</topology>
    </subcellularLocation>
</comment>
<accession>A0A316HE40</accession>
<dbReference type="AlphaFoldDB" id="A0A316HE40"/>